<dbReference type="SUPFAM" id="SSF55729">
    <property type="entry name" value="Acyl-CoA N-acyltransferases (Nat)"/>
    <property type="match status" value="1"/>
</dbReference>
<dbReference type="InterPro" id="IPR000182">
    <property type="entry name" value="GNAT_dom"/>
</dbReference>
<name>A0A644WB88_9ZZZZ</name>
<dbReference type="AlphaFoldDB" id="A0A644WB88"/>
<dbReference type="PANTHER" id="PTHR13947:SF37">
    <property type="entry name" value="LD18367P"/>
    <property type="match status" value="1"/>
</dbReference>
<reference evidence="3" key="1">
    <citation type="submission" date="2019-08" db="EMBL/GenBank/DDBJ databases">
        <authorList>
            <person name="Kucharzyk K."/>
            <person name="Murdoch R.W."/>
            <person name="Higgins S."/>
            <person name="Loffler F."/>
        </authorList>
    </citation>
    <scope>NUCLEOTIDE SEQUENCE</scope>
</reference>
<organism evidence="3">
    <name type="scientific">bioreactor metagenome</name>
    <dbReference type="NCBI Taxonomy" id="1076179"/>
    <lineage>
        <taxon>unclassified sequences</taxon>
        <taxon>metagenomes</taxon>
        <taxon>ecological metagenomes</taxon>
    </lineage>
</organism>
<dbReference type="GO" id="GO:0008080">
    <property type="term" value="F:N-acetyltransferase activity"/>
    <property type="evidence" value="ECO:0007669"/>
    <property type="project" value="InterPro"/>
</dbReference>
<dbReference type="Pfam" id="PF00583">
    <property type="entry name" value="Acetyltransf_1"/>
    <property type="match status" value="1"/>
</dbReference>
<evidence type="ECO:0000259" key="2">
    <source>
        <dbReference type="PROSITE" id="PS51186"/>
    </source>
</evidence>
<proteinExistence type="predicted"/>
<dbReference type="PROSITE" id="PS51186">
    <property type="entry name" value="GNAT"/>
    <property type="match status" value="1"/>
</dbReference>
<evidence type="ECO:0000256" key="1">
    <source>
        <dbReference type="ARBA" id="ARBA00022679"/>
    </source>
</evidence>
<dbReference type="Gene3D" id="3.40.630.30">
    <property type="match status" value="1"/>
</dbReference>
<dbReference type="InterPro" id="IPR050769">
    <property type="entry name" value="NAT_camello-type"/>
</dbReference>
<keyword evidence="1" id="KW-0808">Transferase</keyword>
<accession>A0A644WB88</accession>
<dbReference type="EMBL" id="VSSQ01000691">
    <property type="protein sequence ID" value="MPL99822.1"/>
    <property type="molecule type" value="Genomic_DNA"/>
</dbReference>
<sequence>MKNILIRRARVGEEVKILNLVKEVLNLYGLDLNPEGEDLDITDISKYYIQNNGDFEVIEINGQIIGTYGIYKIDDETCELRKMYLKQEFQGMGLGNIMIENSFKIAKALNYRRITLQTNSVLYKAIKLYKKYGFEDFNEEVCARCDIAMVKEIAQC</sequence>
<gene>
    <name evidence="3" type="ORF">SDC9_46043</name>
</gene>
<feature type="domain" description="N-acetyltransferase" evidence="2">
    <location>
        <begin position="4"/>
        <end position="154"/>
    </location>
</feature>
<evidence type="ECO:0000313" key="3">
    <source>
        <dbReference type="EMBL" id="MPL99822.1"/>
    </source>
</evidence>
<dbReference type="CDD" id="cd04301">
    <property type="entry name" value="NAT_SF"/>
    <property type="match status" value="1"/>
</dbReference>
<dbReference type="PANTHER" id="PTHR13947">
    <property type="entry name" value="GNAT FAMILY N-ACETYLTRANSFERASE"/>
    <property type="match status" value="1"/>
</dbReference>
<dbReference type="InterPro" id="IPR016181">
    <property type="entry name" value="Acyl_CoA_acyltransferase"/>
</dbReference>
<comment type="caution">
    <text evidence="3">The sequence shown here is derived from an EMBL/GenBank/DDBJ whole genome shotgun (WGS) entry which is preliminary data.</text>
</comment>
<protein>
    <recommendedName>
        <fullName evidence="2">N-acetyltransferase domain-containing protein</fullName>
    </recommendedName>
</protein>